<dbReference type="InterPro" id="IPR036291">
    <property type="entry name" value="NAD(P)-bd_dom_sf"/>
</dbReference>
<dbReference type="FunFam" id="3.40.50.720:FF:000173">
    <property type="entry name" value="3-oxoacyl-[acyl-carrier protein] reductase"/>
    <property type="match status" value="1"/>
</dbReference>
<evidence type="ECO:0000256" key="2">
    <source>
        <dbReference type="ARBA" id="ARBA00023002"/>
    </source>
</evidence>
<dbReference type="PRINTS" id="PR00080">
    <property type="entry name" value="SDRFAMILY"/>
</dbReference>
<dbReference type="PANTHER" id="PTHR42879:SF2">
    <property type="entry name" value="3-OXOACYL-[ACYL-CARRIER-PROTEIN] REDUCTASE FABG"/>
    <property type="match status" value="1"/>
</dbReference>
<evidence type="ECO:0000256" key="1">
    <source>
        <dbReference type="ARBA" id="ARBA00006484"/>
    </source>
</evidence>
<dbReference type="RefSeq" id="WP_248667052.1">
    <property type="nucleotide sequence ID" value="NZ_JALPRX010000045.1"/>
</dbReference>
<feature type="domain" description="Ketoreductase" evidence="3">
    <location>
        <begin position="9"/>
        <end position="193"/>
    </location>
</feature>
<dbReference type="EC" id="1.1.1.100" evidence="4"/>
<dbReference type="InterPro" id="IPR050259">
    <property type="entry name" value="SDR"/>
</dbReference>
<dbReference type="Proteomes" id="UP001139516">
    <property type="component" value="Unassembled WGS sequence"/>
</dbReference>
<dbReference type="PANTHER" id="PTHR42879">
    <property type="entry name" value="3-OXOACYL-(ACYL-CARRIER-PROTEIN) REDUCTASE"/>
    <property type="match status" value="1"/>
</dbReference>
<dbReference type="AlphaFoldDB" id="A0A9X1Y8A3"/>
<dbReference type="EMBL" id="JALPRX010000045">
    <property type="protein sequence ID" value="MCK8784927.1"/>
    <property type="molecule type" value="Genomic_DNA"/>
</dbReference>
<dbReference type="InterPro" id="IPR057326">
    <property type="entry name" value="KR_dom"/>
</dbReference>
<dbReference type="NCBIfam" id="NF009466">
    <property type="entry name" value="PRK12826.1-2"/>
    <property type="match status" value="1"/>
</dbReference>
<sequence length="246" mass="24846">MTQNHPTSPRALVTGASSPIGAAVARRLAADGARLILHAHANPARAEALAAGIAAAGGTAEVACFDVTDHAACADAAARLLASGPVQIVVHNAGTHDDVPLAGMSEAQWRGVIDVSLNGFFNVVRPLLLPMMGTRWGRIVAMSSVSAIMGNRGQANYAAAKAGLIGAMRALSLECAPRGITVNAVAPGLIESPAVAAVLTPERIAAMVPARRAGRPEEVAELVGFLASARAGYITGQTVSINGGLA</sequence>
<dbReference type="Gene3D" id="3.40.50.720">
    <property type="entry name" value="NAD(P)-binding Rossmann-like Domain"/>
    <property type="match status" value="1"/>
</dbReference>
<dbReference type="InterPro" id="IPR002347">
    <property type="entry name" value="SDR_fam"/>
</dbReference>
<keyword evidence="5" id="KW-1185">Reference proteome</keyword>
<comment type="similarity">
    <text evidence="1">Belongs to the short-chain dehydrogenases/reductases (SDR) family.</text>
</comment>
<dbReference type="SMART" id="SM00822">
    <property type="entry name" value="PKS_KR"/>
    <property type="match status" value="1"/>
</dbReference>
<evidence type="ECO:0000313" key="4">
    <source>
        <dbReference type="EMBL" id="MCK8784927.1"/>
    </source>
</evidence>
<comment type="caution">
    <text evidence="4">The sequence shown here is derived from an EMBL/GenBank/DDBJ whole genome shotgun (WGS) entry which is preliminary data.</text>
</comment>
<accession>A0A9X1Y8A3</accession>
<gene>
    <name evidence="4" type="primary">fabG</name>
    <name evidence="4" type="ORF">M0638_11095</name>
</gene>
<protein>
    <submittedName>
        <fullName evidence="4">3-oxoacyl-ACP reductase FabG</fullName>
        <ecNumber evidence="4">1.1.1.100</ecNumber>
    </submittedName>
</protein>
<proteinExistence type="inferred from homology"/>
<dbReference type="NCBIfam" id="NF004200">
    <property type="entry name" value="PRK05653.1-5"/>
    <property type="match status" value="1"/>
</dbReference>
<keyword evidence="2 4" id="KW-0560">Oxidoreductase</keyword>
<name>A0A9X1Y8A3_9PROT</name>
<reference evidence="4" key="1">
    <citation type="submission" date="2022-04" db="EMBL/GenBank/DDBJ databases">
        <title>Roseomonas acroporae sp. nov., isolated from coral Acropora digitifera.</title>
        <authorList>
            <person name="Sun H."/>
        </authorList>
    </citation>
    <scope>NUCLEOTIDE SEQUENCE</scope>
    <source>
        <strain evidence="4">NAR14</strain>
    </source>
</reference>
<evidence type="ECO:0000313" key="5">
    <source>
        <dbReference type="Proteomes" id="UP001139516"/>
    </source>
</evidence>
<dbReference type="Pfam" id="PF13561">
    <property type="entry name" value="adh_short_C2"/>
    <property type="match status" value="1"/>
</dbReference>
<dbReference type="GO" id="GO:0004316">
    <property type="term" value="F:3-oxoacyl-[acyl-carrier-protein] reductase (NADPH) activity"/>
    <property type="evidence" value="ECO:0007669"/>
    <property type="project" value="UniProtKB-EC"/>
</dbReference>
<dbReference type="SUPFAM" id="SSF51735">
    <property type="entry name" value="NAD(P)-binding Rossmann-fold domains"/>
    <property type="match status" value="1"/>
</dbReference>
<evidence type="ECO:0000259" key="3">
    <source>
        <dbReference type="SMART" id="SM00822"/>
    </source>
</evidence>
<dbReference type="PRINTS" id="PR00081">
    <property type="entry name" value="GDHRDH"/>
</dbReference>
<organism evidence="4 5">
    <name type="scientific">Roseomonas acroporae</name>
    <dbReference type="NCBI Taxonomy" id="2937791"/>
    <lineage>
        <taxon>Bacteria</taxon>
        <taxon>Pseudomonadati</taxon>
        <taxon>Pseudomonadota</taxon>
        <taxon>Alphaproteobacteria</taxon>
        <taxon>Acetobacterales</taxon>
        <taxon>Roseomonadaceae</taxon>
        <taxon>Roseomonas</taxon>
    </lineage>
</organism>